<reference evidence="2" key="1">
    <citation type="submission" date="2017-04" db="EMBL/GenBank/DDBJ databases">
        <authorList>
            <person name="Varghese N."/>
            <person name="Submissions S."/>
        </authorList>
    </citation>
    <scope>NUCLEOTIDE SEQUENCE [LARGE SCALE GENOMIC DNA]</scope>
    <source>
        <strain evidence="2">DSM 12126</strain>
    </source>
</reference>
<gene>
    <name evidence="1" type="ORF">SAMN04488524_1204</name>
</gene>
<organism evidence="1 2">
    <name type="scientific">Pedobacter africanus</name>
    <dbReference type="NCBI Taxonomy" id="151894"/>
    <lineage>
        <taxon>Bacteria</taxon>
        <taxon>Pseudomonadati</taxon>
        <taxon>Bacteroidota</taxon>
        <taxon>Sphingobacteriia</taxon>
        <taxon>Sphingobacteriales</taxon>
        <taxon>Sphingobacteriaceae</taxon>
        <taxon>Pedobacter</taxon>
    </lineage>
</organism>
<evidence type="ECO:0000313" key="1">
    <source>
        <dbReference type="EMBL" id="SMC55198.1"/>
    </source>
</evidence>
<evidence type="ECO:0000313" key="2">
    <source>
        <dbReference type="Proteomes" id="UP000192756"/>
    </source>
</evidence>
<keyword evidence="2" id="KW-1185">Reference proteome</keyword>
<accession>A0A1W2A4J9</accession>
<name>A0A1W2A4J9_9SPHI</name>
<dbReference type="STRING" id="151894.SAMN04488524_1204"/>
<dbReference type="EMBL" id="FWXT01000001">
    <property type="protein sequence ID" value="SMC55198.1"/>
    <property type="molecule type" value="Genomic_DNA"/>
</dbReference>
<dbReference type="AlphaFoldDB" id="A0A1W2A4J9"/>
<proteinExistence type="predicted"/>
<sequence length="161" mass="18339">MRKTIILLLPDGLFCSRVPSEKKGQQRNFGPVGIIGFPVSFECGIINGGILLSARHKSSQHKLKESIEKALHSDNEKRAAPLKIAYNCEIVLSKETPELSIVDYLLWALQRNILRGESRFYKALIDKYTLIIDLYDNEQHYTVDRLFDPGKSSELRTDGYI</sequence>
<dbReference type="RefSeq" id="WP_144008874.1">
    <property type="nucleotide sequence ID" value="NZ_FWXT01000001.1"/>
</dbReference>
<protein>
    <submittedName>
        <fullName evidence="1">Uncharacterized protein</fullName>
    </submittedName>
</protein>
<dbReference type="Proteomes" id="UP000192756">
    <property type="component" value="Unassembled WGS sequence"/>
</dbReference>
<dbReference type="OrthoDB" id="277376at2"/>